<evidence type="ECO:0000313" key="1">
    <source>
        <dbReference type="EMBL" id="EQD31252.1"/>
    </source>
</evidence>
<proteinExistence type="predicted"/>
<gene>
    <name evidence="1" type="ORF">B1B_18219</name>
</gene>
<feature type="non-terminal residue" evidence="1">
    <location>
        <position position="163"/>
    </location>
</feature>
<accession>T0YHD8</accession>
<reference evidence="1" key="2">
    <citation type="journal article" date="2014" name="ISME J.">
        <title>Microbial stratification in low pH oxic and suboxic macroscopic growths along an acid mine drainage.</title>
        <authorList>
            <person name="Mendez-Garcia C."/>
            <person name="Mesa V."/>
            <person name="Sprenger R.R."/>
            <person name="Richter M."/>
            <person name="Diez M.S."/>
            <person name="Solano J."/>
            <person name="Bargiela R."/>
            <person name="Golyshina O.V."/>
            <person name="Manteca A."/>
            <person name="Ramos J.L."/>
            <person name="Gallego J.R."/>
            <person name="Llorente I."/>
            <person name="Martins Dos Santos V.A."/>
            <person name="Jensen O.N."/>
            <person name="Pelaez A.I."/>
            <person name="Sanchez J."/>
            <person name="Ferrer M."/>
        </authorList>
    </citation>
    <scope>NUCLEOTIDE SEQUENCE</scope>
</reference>
<feature type="non-terminal residue" evidence="1">
    <location>
        <position position="1"/>
    </location>
</feature>
<sequence>KTVFKQVNRTSIPSNLTYSISLPQSQTISFTSDNSSLRLQLNGTYYKIPLIFNWTFANSYKTQGTSANYAFSKPTIGNGPRQNISINTTSVALTKLDLTIKVFVNDTTPANPVITLMNSSQKNITAPIASNVTILTANYSTDEYYGSVTNASFASKWAFKWEF</sequence>
<dbReference type="EMBL" id="AUZY01012186">
    <property type="protein sequence ID" value="EQD31252.1"/>
    <property type="molecule type" value="Genomic_DNA"/>
</dbReference>
<protein>
    <submittedName>
        <fullName evidence="1">Uncharacterized protein</fullName>
    </submittedName>
</protein>
<name>T0YHD8_9ZZZZ</name>
<organism evidence="1">
    <name type="scientific">mine drainage metagenome</name>
    <dbReference type="NCBI Taxonomy" id="410659"/>
    <lineage>
        <taxon>unclassified sequences</taxon>
        <taxon>metagenomes</taxon>
        <taxon>ecological metagenomes</taxon>
    </lineage>
</organism>
<dbReference type="AlphaFoldDB" id="T0YHD8"/>
<comment type="caution">
    <text evidence="1">The sequence shown here is derived from an EMBL/GenBank/DDBJ whole genome shotgun (WGS) entry which is preliminary data.</text>
</comment>
<reference evidence="1" key="1">
    <citation type="submission" date="2013-08" db="EMBL/GenBank/DDBJ databases">
        <authorList>
            <person name="Mendez C."/>
            <person name="Richter M."/>
            <person name="Ferrer M."/>
            <person name="Sanchez J."/>
        </authorList>
    </citation>
    <scope>NUCLEOTIDE SEQUENCE</scope>
</reference>